<evidence type="ECO:0000256" key="3">
    <source>
        <dbReference type="SAM" id="MobiDB-lite"/>
    </source>
</evidence>
<feature type="coiled-coil region" evidence="2">
    <location>
        <begin position="111"/>
        <end position="138"/>
    </location>
</feature>
<dbReference type="Proteomes" id="UP000030669">
    <property type="component" value="Unassembled WGS sequence"/>
</dbReference>
<dbReference type="GeneID" id="19303863"/>
<dbReference type="KEGG" id="gtr:GLOTRDRAFT_137918"/>
<proteinExistence type="inferred from homology"/>
<evidence type="ECO:0000256" key="1">
    <source>
        <dbReference type="ARBA" id="ARBA00005788"/>
    </source>
</evidence>
<organism evidence="5 6">
    <name type="scientific">Gloeophyllum trabeum (strain ATCC 11539 / FP-39264 / Madison 617)</name>
    <name type="common">Brown rot fungus</name>
    <dbReference type="NCBI Taxonomy" id="670483"/>
    <lineage>
        <taxon>Eukaryota</taxon>
        <taxon>Fungi</taxon>
        <taxon>Dikarya</taxon>
        <taxon>Basidiomycota</taxon>
        <taxon>Agaricomycotina</taxon>
        <taxon>Agaricomycetes</taxon>
        <taxon>Gloeophyllales</taxon>
        <taxon>Gloeophyllaceae</taxon>
        <taxon>Gloeophyllum</taxon>
    </lineage>
</organism>
<keyword evidence="6" id="KW-1185">Reference proteome</keyword>
<dbReference type="Pfam" id="PF08593">
    <property type="entry name" value="Mug135_C"/>
    <property type="match status" value="1"/>
</dbReference>
<evidence type="ECO:0000313" key="6">
    <source>
        <dbReference type="Proteomes" id="UP000030669"/>
    </source>
</evidence>
<evidence type="ECO:0000259" key="4">
    <source>
        <dbReference type="Pfam" id="PF08593"/>
    </source>
</evidence>
<reference evidence="5 6" key="1">
    <citation type="journal article" date="2012" name="Science">
        <title>The Paleozoic origin of enzymatic lignin decomposition reconstructed from 31 fungal genomes.</title>
        <authorList>
            <person name="Floudas D."/>
            <person name="Binder M."/>
            <person name="Riley R."/>
            <person name="Barry K."/>
            <person name="Blanchette R.A."/>
            <person name="Henrissat B."/>
            <person name="Martinez A.T."/>
            <person name="Otillar R."/>
            <person name="Spatafora J.W."/>
            <person name="Yadav J.S."/>
            <person name="Aerts A."/>
            <person name="Benoit I."/>
            <person name="Boyd A."/>
            <person name="Carlson A."/>
            <person name="Copeland A."/>
            <person name="Coutinho P.M."/>
            <person name="de Vries R.P."/>
            <person name="Ferreira P."/>
            <person name="Findley K."/>
            <person name="Foster B."/>
            <person name="Gaskell J."/>
            <person name="Glotzer D."/>
            <person name="Gorecki P."/>
            <person name="Heitman J."/>
            <person name="Hesse C."/>
            <person name="Hori C."/>
            <person name="Igarashi K."/>
            <person name="Jurgens J.A."/>
            <person name="Kallen N."/>
            <person name="Kersten P."/>
            <person name="Kohler A."/>
            <person name="Kuees U."/>
            <person name="Kumar T.K.A."/>
            <person name="Kuo A."/>
            <person name="LaButti K."/>
            <person name="Larrondo L.F."/>
            <person name="Lindquist E."/>
            <person name="Ling A."/>
            <person name="Lombard V."/>
            <person name="Lucas S."/>
            <person name="Lundell T."/>
            <person name="Martin R."/>
            <person name="McLaughlin D.J."/>
            <person name="Morgenstern I."/>
            <person name="Morin E."/>
            <person name="Murat C."/>
            <person name="Nagy L.G."/>
            <person name="Nolan M."/>
            <person name="Ohm R.A."/>
            <person name="Patyshakuliyeva A."/>
            <person name="Rokas A."/>
            <person name="Ruiz-Duenas F.J."/>
            <person name="Sabat G."/>
            <person name="Salamov A."/>
            <person name="Samejima M."/>
            <person name="Schmutz J."/>
            <person name="Slot J.C."/>
            <person name="St John F."/>
            <person name="Stenlid J."/>
            <person name="Sun H."/>
            <person name="Sun S."/>
            <person name="Syed K."/>
            <person name="Tsang A."/>
            <person name="Wiebenga A."/>
            <person name="Young D."/>
            <person name="Pisabarro A."/>
            <person name="Eastwood D.C."/>
            <person name="Martin F."/>
            <person name="Cullen D."/>
            <person name="Grigoriev I.V."/>
            <person name="Hibbett D.S."/>
        </authorList>
    </citation>
    <scope>NUCLEOTIDE SEQUENCE [LARGE SCALE GENOMIC DNA]</scope>
    <source>
        <strain evidence="5 6">ATCC 11539</strain>
    </source>
</reference>
<gene>
    <name evidence="5" type="ORF">GLOTRDRAFT_137918</name>
</gene>
<accession>S7RSL3</accession>
<dbReference type="InterPro" id="IPR013902">
    <property type="entry name" value="Mug135-like_C"/>
</dbReference>
<protein>
    <recommendedName>
        <fullName evidence="4">Mug135-like C-terminal domain-containing protein</fullName>
    </recommendedName>
</protein>
<dbReference type="AlphaFoldDB" id="S7RSL3"/>
<dbReference type="HOGENOM" id="CLU_1098872_0_0_1"/>
<dbReference type="RefSeq" id="XP_007864716.1">
    <property type="nucleotide sequence ID" value="XM_007866525.1"/>
</dbReference>
<feature type="region of interest" description="Disordered" evidence="3">
    <location>
        <begin position="1"/>
        <end position="24"/>
    </location>
</feature>
<dbReference type="EMBL" id="KB469299">
    <property type="protein sequence ID" value="EPQ57660.1"/>
    <property type="molecule type" value="Genomic_DNA"/>
</dbReference>
<feature type="domain" description="Mug135-like C-terminal" evidence="4">
    <location>
        <begin position="164"/>
        <end position="240"/>
    </location>
</feature>
<sequence length="280" mass="30979">MPFNWPAPDELLGVQPPRPISDPPSLKDLSNVYRLQHDLFRQTKIHPNEVLGRLVLLEHNLCEAVAHPAAPQPQQDNMLPQAIQALQQGQGDLLQQIQLSRAEATAAAAAAQQTMVAVQQLTQNIQAVQQNIQAVALRVQAVEDMVTTLTQESRKNHGVVAKMLNSMQAVDLHVPLLIVPFANNELSPQDLQPLLDRFTVHNLPADQHMRYFHGYYPGEDISGYDEDAQVQAILRAIGCNLVEDRGQAAPLVSLIPLLNYCDHYATSSTGFCIILYISVL</sequence>
<evidence type="ECO:0000256" key="2">
    <source>
        <dbReference type="SAM" id="Coils"/>
    </source>
</evidence>
<evidence type="ECO:0000313" key="5">
    <source>
        <dbReference type="EMBL" id="EPQ57660.1"/>
    </source>
</evidence>
<keyword evidence="2" id="KW-0175">Coiled coil</keyword>
<name>S7RSL3_GLOTA</name>
<comment type="similarity">
    <text evidence="1">Belongs to the UPF0612 family.</text>
</comment>
<dbReference type="OrthoDB" id="3266031at2759"/>